<evidence type="ECO:0000313" key="1">
    <source>
        <dbReference type="EMBL" id="MDR6701610.1"/>
    </source>
</evidence>
<reference evidence="1" key="1">
    <citation type="submission" date="2023-07" db="EMBL/GenBank/DDBJ databases">
        <title>Sorghum-associated microbial communities from plants grown in Nebraska, USA.</title>
        <authorList>
            <person name="Schachtman D."/>
        </authorList>
    </citation>
    <scope>NUCLEOTIDE SEQUENCE</scope>
    <source>
        <strain evidence="1">1457</strain>
    </source>
</reference>
<organism evidence="1 2">
    <name type="scientific">Agrobacterium tumefaciens</name>
    <dbReference type="NCBI Taxonomy" id="358"/>
    <lineage>
        <taxon>Bacteria</taxon>
        <taxon>Pseudomonadati</taxon>
        <taxon>Pseudomonadota</taxon>
        <taxon>Alphaproteobacteria</taxon>
        <taxon>Hyphomicrobiales</taxon>
        <taxon>Rhizobiaceae</taxon>
        <taxon>Rhizobium/Agrobacterium group</taxon>
        <taxon>Agrobacterium</taxon>
        <taxon>Agrobacterium tumefaciens complex</taxon>
    </lineage>
</organism>
<dbReference type="Proteomes" id="UP001265315">
    <property type="component" value="Unassembled WGS sequence"/>
</dbReference>
<evidence type="ECO:0000313" key="2">
    <source>
        <dbReference type="Proteomes" id="UP001265315"/>
    </source>
</evidence>
<dbReference type="EMBL" id="JAVDSW010000001">
    <property type="protein sequence ID" value="MDR6701610.1"/>
    <property type="molecule type" value="Genomic_DNA"/>
</dbReference>
<dbReference type="AlphaFoldDB" id="A0AAW8LSP0"/>
<dbReference type="RefSeq" id="WP_209689078.1">
    <property type="nucleotide sequence ID" value="NZ_JAGIPM010000001.1"/>
</dbReference>
<proteinExistence type="predicted"/>
<protein>
    <submittedName>
        <fullName evidence="1">Uncharacterized protein</fullName>
    </submittedName>
</protein>
<comment type="caution">
    <text evidence="1">The sequence shown here is derived from an EMBL/GenBank/DDBJ whole genome shotgun (WGS) entry which is preliminary data.</text>
</comment>
<name>A0AAW8LSP0_AGRTU</name>
<gene>
    <name evidence="1" type="ORF">J2W61_001438</name>
</gene>
<accession>A0AAW8LSP0</accession>
<sequence>MSEKDAIALDNWFPGESEVTVRPGYREFIGSGLGSGLIETLAGFSSAGTTKMLACTGGNIFEVGSGTPTASLKSGLNNDAWQSVSFGNRTLLFNGFDAELTFDGTVIADAGWSGPPVGSLFAATVFKARVYALRRDTMEVWYGGVGAITGAMTKFDLAFVAGQFGGTVAAIGSLTHDGGAGVDDYLCIMMSTGDTLVYQGSDPADDFALIGVFSLGSPIGRRPMCKLGGELVVLTRDGVMPMSKVISKGRDSKNLAYSDKIRAAVESSLNTYGDTTGWEAVFFPQGNKFILNVPKNNGFQQFVMNASTKAWCRYTGINARTWILWNDEVYFGGTDGKIYKAETGLDDNGDVIQVFGMPAYSALGSRGSLKLVSAVKINFRSSGKVQINLSVNTDYKRRTKGVTFFTQATSGTEWNAESWNSFSWGGGEVTRGKWKMVAGRGYVVNVAVTASPRGQTLSWQDTGFIFNRAGML</sequence>